<keyword evidence="6" id="KW-1185">Reference proteome</keyword>
<sequence length="154" mass="17812">MYNPNEDIILKSITALMMVRRMHDHSLAALDDKYALTPICADILVFLSKNPHYNTATHIIDKRHFTKSHVSTALKHLEKEGYITRFYDGTNHKTIYLSLTHKALQALDEIEPLHFNFLQNLTEGISPEELETTEKTLKTMIENARKHSLIRRNG</sequence>
<dbReference type="GO" id="GO:0003700">
    <property type="term" value="F:DNA-binding transcription factor activity"/>
    <property type="evidence" value="ECO:0007669"/>
    <property type="project" value="InterPro"/>
</dbReference>
<evidence type="ECO:0000313" key="6">
    <source>
        <dbReference type="Proteomes" id="UP000186341"/>
    </source>
</evidence>
<keyword evidence="1" id="KW-0805">Transcription regulation</keyword>
<dbReference type="Proteomes" id="UP000186341">
    <property type="component" value="Unassembled WGS sequence"/>
</dbReference>
<feature type="domain" description="HTH marR-type" evidence="4">
    <location>
        <begin position="9"/>
        <end position="142"/>
    </location>
</feature>
<dbReference type="InterPro" id="IPR036390">
    <property type="entry name" value="WH_DNA-bd_sf"/>
</dbReference>
<dbReference type="Pfam" id="PF12802">
    <property type="entry name" value="MarR_2"/>
    <property type="match status" value="1"/>
</dbReference>
<protein>
    <recommendedName>
        <fullName evidence="4">HTH marR-type domain-containing protein</fullName>
    </recommendedName>
</protein>
<dbReference type="GO" id="GO:0003677">
    <property type="term" value="F:DNA binding"/>
    <property type="evidence" value="ECO:0007669"/>
    <property type="project" value="UniProtKB-KW"/>
</dbReference>
<evidence type="ECO:0000313" key="5">
    <source>
        <dbReference type="EMBL" id="OLU38241.1"/>
    </source>
</evidence>
<dbReference type="PANTHER" id="PTHR42756">
    <property type="entry name" value="TRANSCRIPTIONAL REGULATOR, MARR"/>
    <property type="match status" value="1"/>
</dbReference>
<organism evidence="5 6">
    <name type="scientific">Ileibacterium valens</name>
    <dbReference type="NCBI Taxonomy" id="1862668"/>
    <lineage>
        <taxon>Bacteria</taxon>
        <taxon>Bacillati</taxon>
        <taxon>Bacillota</taxon>
        <taxon>Erysipelotrichia</taxon>
        <taxon>Erysipelotrichales</taxon>
        <taxon>Erysipelotrichaceae</taxon>
        <taxon>Ileibacterium</taxon>
    </lineage>
</organism>
<evidence type="ECO:0000256" key="3">
    <source>
        <dbReference type="ARBA" id="ARBA00023163"/>
    </source>
</evidence>
<dbReference type="InterPro" id="IPR000835">
    <property type="entry name" value="HTH_MarR-typ"/>
</dbReference>
<gene>
    <name evidence="5" type="ORF">BO222_08760</name>
</gene>
<dbReference type="GeneID" id="82203254"/>
<dbReference type="PROSITE" id="PS50995">
    <property type="entry name" value="HTH_MARR_2"/>
    <property type="match status" value="1"/>
</dbReference>
<keyword evidence="2" id="KW-0238">DNA-binding</keyword>
<evidence type="ECO:0000259" key="4">
    <source>
        <dbReference type="PROSITE" id="PS50995"/>
    </source>
</evidence>
<reference evidence="5 6" key="1">
    <citation type="submission" date="2016-11" db="EMBL/GenBank/DDBJ databases">
        <title>Description of two novel members of the family Erysipelotrichaceae: Ileibacterium lipovorans gen. nov., sp. nov. and Dubosiella newyorkensis, gen. nov., sp. nov.</title>
        <authorList>
            <person name="Cox L.M."/>
            <person name="Sohn J."/>
            <person name="Tyrrell K.L."/>
            <person name="Citron D.M."/>
            <person name="Lawson P.A."/>
            <person name="Patel N.B."/>
            <person name="Iizumi T."/>
            <person name="Perez-Perez G.I."/>
            <person name="Goldstein E.J."/>
            <person name="Blaser M.J."/>
        </authorList>
    </citation>
    <scope>NUCLEOTIDE SEQUENCE [LARGE SCALE GENOMIC DNA]</scope>
    <source>
        <strain evidence="5 6">NYU-BL-A3</strain>
    </source>
</reference>
<proteinExistence type="predicted"/>
<comment type="caution">
    <text evidence="5">The sequence shown here is derived from an EMBL/GenBank/DDBJ whole genome shotgun (WGS) entry which is preliminary data.</text>
</comment>
<keyword evidence="3" id="KW-0804">Transcription</keyword>
<dbReference type="InterPro" id="IPR036388">
    <property type="entry name" value="WH-like_DNA-bd_sf"/>
</dbReference>
<evidence type="ECO:0000256" key="1">
    <source>
        <dbReference type="ARBA" id="ARBA00023015"/>
    </source>
</evidence>
<accession>A0A1U7NEQ9</accession>
<dbReference type="Gene3D" id="1.10.10.10">
    <property type="entry name" value="Winged helix-like DNA-binding domain superfamily/Winged helix DNA-binding domain"/>
    <property type="match status" value="1"/>
</dbReference>
<dbReference type="SUPFAM" id="SSF46785">
    <property type="entry name" value="Winged helix' DNA-binding domain"/>
    <property type="match status" value="1"/>
</dbReference>
<dbReference type="RefSeq" id="WP_075820273.1">
    <property type="nucleotide sequence ID" value="NZ_CAJUTZ010000031.1"/>
</dbReference>
<evidence type="ECO:0000256" key="2">
    <source>
        <dbReference type="ARBA" id="ARBA00023125"/>
    </source>
</evidence>
<dbReference type="EMBL" id="MPJW01000173">
    <property type="protein sequence ID" value="OLU38241.1"/>
    <property type="molecule type" value="Genomic_DNA"/>
</dbReference>
<dbReference type="PANTHER" id="PTHR42756:SF1">
    <property type="entry name" value="TRANSCRIPTIONAL REPRESSOR OF EMRAB OPERON"/>
    <property type="match status" value="1"/>
</dbReference>
<dbReference type="AlphaFoldDB" id="A0A1U7NEQ9"/>
<name>A0A1U7NEQ9_9FIRM</name>
<dbReference type="OrthoDB" id="9795441at2"/>
<dbReference type="SMART" id="SM00347">
    <property type="entry name" value="HTH_MARR"/>
    <property type="match status" value="1"/>
</dbReference>